<name>A0ABR2X8P0_9PEZI</name>
<dbReference type="EMBL" id="JARVKM010000103">
    <property type="protein sequence ID" value="KAK9770032.1"/>
    <property type="molecule type" value="Genomic_DNA"/>
</dbReference>
<feature type="compositionally biased region" description="Low complexity" evidence="1">
    <location>
        <begin position="228"/>
        <end position="242"/>
    </location>
</feature>
<keyword evidence="5" id="KW-1185">Reference proteome</keyword>
<evidence type="ECO:0000313" key="4">
    <source>
        <dbReference type="EMBL" id="KAK9770032.1"/>
    </source>
</evidence>
<dbReference type="Pfam" id="PF26616">
    <property type="entry name" value="CorA-like"/>
    <property type="match status" value="1"/>
</dbReference>
<feature type="domain" description="CorA-like transporter" evidence="3">
    <location>
        <begin position="10"/>
        <end position="206"/>
    </location>
</feature>
<accession>A0ABR2X8P0</accession>
<feature type="region of interest" description="Disordered" evidence="1">
    <location>
        <begin position="228"/>
        <end position="249"/>
    </location>
</feature>
<organism evidence="4 5">
    <name type="scientific">Seiridium cardinale</name>
    <dbReference type="NCBI Taxonomy" id="138064"/>
    <lineage>
        <taxon>Eukaryota</taxon>
        <taxon>Fungi</taxon>
        <taxon>Dikarya</taxon>
        <taxon>Ascomycota</taxon>
        <taxon>Pezizomycotina</taxon>
        <taxon>Sordariomycetes</taxon>
        <taxon>Xylariomycetidae</taxon>
        <taxon>Amphisphaeriales</taxon>
        <taxon>Sporocadaceae</taxon>
        <taxon>Seiridium</taxon>
    </lineage>
</organism>
<dbReference type="InterPro" id="IPR058257">
    <property type="entry name" value="CorA-like_dom"/>
</dbReference>
<comment type="caution">
    <text evidence="4">The sequence shown here is derived from an EMBL/GenBank/DDBJ whole genome shotgun (WGS) entry which is preliminary data.</text>
</comment>
<evidence type="ECO:0000256" key="1">
    <source>
        <dbReference type="SAM" id="MobiDB-lite"/>
    </source>
</evidence>
<gene>
    <name evidence="4" type="ORF">SCAR479_13291</name>
</gene>
<evidence type="ECO:0000313" key="5">
    <source>
        <dbReference type="Proteomes" id="UP001465668"/>
    </source>
</evidence>
<feature type="transmembrane region" description="Helical" evidence="2">
    <location>
        <begin position="500"/>
        <end position="525"/>
    </location>
</feature>
<protein>
    <recommendedName>
        <fullName evidence="3">CorA-like transporter domain-containing protein</fullName>
    </recommendedName>
</protein>
<reference evidence="4 5" key="1">
    <citation type="submission" date="2024-02" db="EMBL/GenBank/DDBJ databases">
        <title>First draft genome assembly of two strains of Seiridium cardinale.</title>
        <authorList>
            <person name="Emiliani G."/>
            <person name="Scali E."/>
        </authorList>
    </citation>
    <scope>NUCLEOTIDE SEQUENCE [LARGE SCALE GENOMIC DNA]</scope>
    <source>
        <strain evidence="4 5">BM-138-000479</strain>
    </source>
</reference>
<feature type="transmembrane region" description="Helical" evidence="2">
    <location>
        <begin position="433"/>
        <end position="453"/>
    </location>
</feature>
<keyword evidence="2" id="KW-0812">Transmembrane</keyword>
<keyword evidence="2" id="KW-1133">Transmembrane helix</keyword>
<proteinExistence type="predicted"/>
<evidence type="ECO:0000256" key="2">
    <source>
        <dbReference type="SAM" id="Phobius"/>
    </source>
</evidence>
<sequence length="556" mass="63164">MSDLEQMKQLANITVKDVIYRYIFIHANSSRSPLGCSKEQLLHIMTYYQIMTPFIDHVLTFCERDEPYDQATFSSEDHLRPEDELFKFDGLGRSGLQIQHCFNLIGVEHEPRDSWPYLYRQTAVYFSFDPRENRSLCLVLKANDKIRSRIEEWTNDTGTETPLSDPSSVESSFSSTLKTHSLIVEWSIENWSSYIKFLEAKVSEISSLIKYTSVDSLTQDNMIHNGISRRSTFQSSTQSKKSTGQLRLFNPDSRSQSWKRMIGVSQKPQAIGNQAKRVNTGPSPGIGISRRTTMMEQLDIDKIFNFELLQSLHQQSSTVDKAIMILGQNRSVIHEMVQRFESLSVSEQFNHHVNMGETRINVFLQRSRKCVKELDSQQAKLYALQAQISKDVSLFDTILQFKNMRTGEYFSHAAKVSADKMAELTVRTKQETVSIHVITILTLIFLPGTFVAVRYGFPYMYGVAVWVLTKCQTFFSTNVIDFGSASDLSSFGKWSTNWGALKLFAIVCGPLMAIVLSAWALAYFFKARRDPEFGGLGDVEKGDVGKGPLNAQLEAA</sequence>
<feature type="transmembrane region" description="Helical" evidence="2">
    <location>
        <begin position="460"/>
        <end position="480"/>
    </location>
</feature>
<evidence type="ECO:0000259" key="3">
    <source>
        <dbReference type="Pfam" id="PF26616"/>
    </source>
</evidence>
<keyword evidence="2" id="KW-0472">Membrane</keyword>
<dbReference type="Proteomes" id="UP001465668">
    <property type="component" value="Unassembled WGS sequence"/>
</dbReference>